<dbReference type="EMBL" id="CP041165">
    <property type="protein sequence ID" value="QOP41730.1"/>
    <property type="molecule type" value="Genomic_DNA"/>
</dbReference>
<evidence type="ECO:0000256" key="5">
    <source>
        <dbReference type="ARBA" id="ARBA00011643"/>
    </source>
</evidence>
<reference evidence="16 17" key="1">
    <citation type="submission" date="2019-06" db="EMBL/GenBank/DDBJ databases">
        <title>Sulfurimonas gotlandica sp. nov., a chemoautotrophic and psychrotolerant epsilonproteobacterium isolated from a pelagic redoxcline, and an emended description of the genus Sulfurimonas.</title>
        <authorList>
            <person name="Wang S."/>
            <person name="Jiang L."/>
            <person name="Shao Z."/>
        </authorList>
    </citation>
    <scope>NUCLEOTIDE SEQUENCE [LARGE SCALE GENOMIC DNA]</scope>
    <source>
        <strain evidence="16 17">B2</strain>
    </source>
</reference>
<evidence type="ECO:0000256" key="13">
    <source>
        <dbReference type="SAM" id="Coils"/>
    </source>
</evidence>
<dbReference type="InterPro" id="IPR002505">
    <property type="entry name" value="PTA_PTB"/>
</dbReference>
<dbReference type="SUPFAM" id="SSF53659">
    <property type="entry name" value="Isocitrate/Isopropylmalate dehydrogenase-like"/>
    <property type="match status" value="1"/>
</dbReference>
<dbReference type="InterPro" id="IPR027417">
    <property type="entry name" value="P-loop_NTPase"/>
</dbReference>
<dbReference type="PANTHER" id="PTHR43356">
    <property type="entry name" value="PHOSPHATE ACETYLTRANSFERASE"/>
    <property type="match status" value="1"/>
</dbReference>
<evidence type="ECO:0000259" key="14">
    <source>
        <dbReference type="Pfam" id="PF01515"/>
    </source>
</evidence>
<dbReference type="GO" id="GO:0008959">
    <property type="term" value="F:phosphate acetyltransferase activity"/>
    <property type="evidence" value="ECO:0007669"/>
    <property type="project" value="UniProtKB-EC"/>
</dbReference>
<keyword evidence="10 12" id="KW-0012">Acyltransferase</keyword>
<comment type="pathway">
    <text evidence="2 12">Metabolic intermediate biosynthesis; acetyl-CoA biosynthesis; acetyl-CoA from acetate: step 2/2.</text>
</comment>
<dbReference type="GO" id="GO:0005737">
    <property type="term" value="C:cytoplasm"/>
    <property type="evidence" value="ECO:0007669"/>
    <property type="project" value="UniProtKB-SubCell"/>
</dbReference>
<dbReference type="RefSeq" id="WP_193113049.1">
    <property type="nucleotide sequence ID" value="NZ_CP041165.1"/>
</dbReference>
<dbReference type="PIRSF" id="PIRSF006107">
    <property type="entry name" value="PhpActrans_proteobac"/>
    <property type="match status" value="1"/>
</dbReference>
<evidence type="ECO:0000313" key="16">
    <source>
        <dbReference type="EMBL" id="QOP41730.1"/>
    </source>
</evidence>
<dbReference type="InterPro" id="IPR042112">
    <property type="entry name" value="P_AcTrfase_dom2"/>
</dbReference>
<dbReference type="EC" id="2.3.1.8" evidence="6 12"/>
<dbReference type="Gene3D" id="3.40.1390.20">
    <property type="entry name" value="HprK N-terminal domain-like"/>
    <property type="match status" value="1"/>
</dbReference>
<dbReference type="KEGG" id="smax:FJR03_08260"/>
<comment type="similarity">
    <text evidence="3 12">In the C-terminal section; belongs to the phosphate acetyltransferase and butyryltransferase family.</text>
</comment>
<proteinExistence type="inferred from homology"/>
<dbReference type="InterPro" id="IPR016475">
    <property type="entry name" value="P-Actrans_bac"/>
</dbReference>
<evidence type="ECO:0000256" key="9">
    <source>
        <dbReference type="ARBA" id="ARBA00022679"/>
    </source>
</evidence>
<comment type="similarity">
    <text evidence="4 12">In the N-terminal section; belongs to the CobB/CobQ family.</text>
</comment>
<comment type="catalytic activity">
    <reaction evidence="12">
        <text>acetyl-CoA + phosphate = acetyl phosphate + CoA</text>
        <dbReference type="Rhea" id="RHEA:19521"/>
        <dbReference type="ChEBI" id="CHEBI:22191"/>
        <dbReference type="ChEBI" id="CHEBI:43474"/>
        <dbReference type="ChEBI" id="CHEBI:57287"/>
        <dbReference type="ChEBI" id="CHEBI:57288"/>
        <dbReference type="EC" id="2.3.1.8"/>
    </reaction>
</comment>
<dbReference type="SUPFAM" id="SSF75138">
    <property type="entry name" value="HprK N-terminal domain-like"/>
    <property type="match status" value="1"/>
</dbReference>
<keyword evidence="13" id="KW-0175">Coiled coil</keyword>
<gene>
    <name evidence="16" type="ORF">FJR03_08260</name>
</gene>
<evidence type="ECO:0000256" key="3">
    <source>
        <dbReference type="ARBA" id="ARBA00008756"/>
    </source>
</evidence>
<dbReference type="NCBIfam" id="NF007233">
    <property type="entry name" value="PRK09653.1"/>
    <property type="match status" value="1"/>
</dbReference>
<dbReference type="AlphaFoldDB" id="A0A7M1AWC9"/>
<dbReference type="Pfam" id="PF01515">
    <property type="entry name" value="PTA_PTB"/>
    <property type="match status" value="1"/>
</dbReference>
<dbReference type="SUPFAM" id="SSF52540">
    <property type="entry name" value="P-loop containing nucleoside triphosphate hydrolases"/>
    <property type="match status" value="1"/>
</dbReference>
<evidence type="ECO:0000259" key="15">
    <source>
        <dbReference type="Pfam" id="PF07085"/>
    </source>
</evidence>
<evidence type="ECO:0000256" key="7">
    <source>
        <dbReference type="ARBA" id="ARBA00021528"/>
    </source>
</evidence>
<feature type="domain" description="DRTGG" evidence="15">
    <location>
        <begin position="210"/>
        <end position="322"/>
    </location>
</feature>
<organism evidence="16 17">
    <name type="scientific">Sulfurimonas marina</name>
    <dbReference type="NCBI Taxonomy" id="2590551"/>
    <lineage>
        <taxon>Bacteria</taxon>
        <taxon>Pseudomonadati</taxon>
        <taxon>Campylobacterota</taxon>
        <taxon>Epsilonproteobacteria</taxon>
        <taxon>Campylobacterales</taxon>
        <taxon>Sulfurimonadaceae</taxon>
        <taxon>Sulfurimonas</taxon>
    </lineage>
</organism>
<dbReference type="FunFam" id="3.40.50.10750:FF:000001">
    <property type="entry name" value="Phosphate acetyltransferase"/>
    <property type="match status" value="1"/>
</dbReference>
<sequence>MQIKSLYIASNEKNVGSLFISMGMMELLKRKLHRVAFFRPVIYDQNCEDYNTQFILERYKLDMKYEQCIGFPISYVEEMLSQKKEKELLNQLIEKFKELEKSYDFVLCEGINRDALSATIAYDLNMELAKNFGSGYINIIGAKDKEVKDVYEDLLIENEHISLASNHFATFINRVSKEKSQELKSLLQKSDYTTFIVEENSELSLSTIEDLIEGLDAKEVFVSEHDYNRTFKEVRVAALSLDNFLEHIQEDDLIIVPADRSDIILGLLGALHSSAYPNISGIVFPFNMSIHPNIEKLIDGLKSFKVPILSVETDSYNTAKNIIKLHPRVRVNSERKIALALGEFYKSVDVELIEEKISHSFSDIMTPQMFEYKLFAMARADKKTIVLPESEDERVLRAAEIILRRDVADIILLGDKDEVRHRYLRLGLDLSKAQIIDHRDSELLDGFVEKFYEMRKEKGLTLQASRDAMIHANYFATMMVECGIADGMVSGAVHSTADTMRPALQIIKTAKEISIVSSVFLMCFETKVLVYGDCAINQEPDSKNLADIAIASAKTAKLFDIEPKVAMLSYSTGNSGWGEDVDKVKEATKLVKEKAPDLFVEGPIQYDAAINKDVARKKLPNSKVAGEASVFIFPDLNTGNNTYKAVQRSSGAVAIGPIIQGLKKPVNDLSRGCLVADIVNTIAITAIQAGQNENSSC</sequence>
<evidence type="ECO:0000256" key="1">
    <source>
        <dbReference type="ARBA" id="ARBA00004496"/>
    </source>
</evidence>
<comment type="function">
    <text evidence="12">Involved in acetate metabolism.</text>
</comment>
<dbReference type="InterPro" id="IPR004614">
    <property type="entry name" value="P_AcTrfase"/>
</dbReference>
<dbReference type="InterPro" id="IPR050500">
    <property type="entry name" value="Phos_Acetyltrans/Butyryltrans"/>
</dbReference>
<evidence type="ECO:0000256" key="12">
    <source>
        <dbReference type="PIRNR" id="PIRNR006107"/>
    </source>
</evidence>
<dbReference type="InterPro" id="IPR010766">
    <property type="entry name" value="DRTGG"/>
</dbReference>
<keyword evidence="9 12" id="KW-0808">Transferase</keyword>
<dbReference type="Gene3D" id="3.40.50.10950">
    <property type="match status" value="1"/>
</dbReference>
<dbReference type="Gene3D" id="3.40.50.10750">
    <property type="entry name" value="Isocitrate/Isopropylmalate dehydrogenase-like"/>
    <property type="match status" value="1"/>
</dbReference>
<protein>
    <recommendedName>
        <fullName evidence="7 12">Phosphate acetyltransferase</fullName>
        <ecNumber evidence="6 12">2.3.1.8</ecNumber>
    </recommendedName>
    <alternativeName>
        <fullName evidence="11 12">Phosphotransacetylase</fullName>
    </alternativeName>
</protein>
<dbReference type="NCBIfam" id="NF004167">
    <property type="entry name" value="PRK05632.1"/>
    <property type="match status" value="1"/>
</dbReference>
<dbReference type="InterPro" id="IPR042113">
    <property type="entry name" value="P_AcTrfase_dom1"/>
</dbReference>
<accession>A0A7M1AWC9</accession>
<evidence type="ECO:0000256" key="4">
    <source>
        <dbReference type="ARBA" id="ARBA00009786"/>
    </source>
</evidence>
<comment type="domain">
    <text evidence="12">The N-terminal region seems to be important for proper quaternary structure. The C-terminal region contains the substrate-binding site.</text>
</comment>
<dbReference type="Pfam" id="PF07085">
    <property type="entry name" value="DRTGG"/>
    <property type="match status" value="1"/>
</dbReference>
<dbReference type="GO" id="GO:0006085">
    <property type="term" value="P:acetyl-CoA biosynthetic process"/>
    <property type="evidence" value="ECO:0007669"/>
    <property type="project" value="UniProtKB-UniPathway"/>
</dbReference>
<feature type="domain" description="Phosphate acetyl/butaryl transferase" evidence="14">
    <location>
        <begin position="369"/>
        <end position="686"/>
    </location>
</feature>
<evidence type="ECO:0000256" key="11">
    <source>
        <dbReference type="ARBA" id="ARBA00031108"/>
    </source>
</evidence>
<dbReference type="Proteomes" id="UP000593910">
    <property type="component" value="Chromosome"/>
</dbReference>
<name>A0A7M1AWC9_9BACT</name>
<evidence type="ECO:0000313" key="17">
    <source>
        <dbReference type="Proteomes" id="UP000593910"/>
    </source>
</evidence>
<dbReference type="PANTHER" id="PTHR43356:SF3">
    <property type="entry name" value="PHOSPHATE ACETYLTRANSFERASE"/>
    <property type="match status" value="1"/>
</dbReference>
<dbReference type="InterPro" id="IPR028979">
    <property type="entry name" value="Ser_kin/Pase_Hpr-like_N_sf"/>
</dbReference>
<feature type="coiled-coil region" evidence="13">
    <location>
        <begin position="82"/>
        <end position="109"/>
    </location>
</feature>
<dbReference type="UniPathway" id="UPA00340">
    <property type="reaction ID" value="UER00459"/>
</dbReference>
<comment type="subcellular location">
    <subcellularLocation>
        <location evidence="1 12">Cytoplasm</location>
    </subcellularLocation>
</comment>
<keyword evidence="8 12" id="KW-0963">Cytoplasm</keyword>
<keyword evidence="17" id="KW-1185">Reference proteome</keyword>
<dbReference type="Gene3D" id="3.40.50.300">
    <property type="entry name" value="P-loop containing nucleotide triphosphate hydrolases"/>
    <property type="match status" value="1"/>
</dbReference>
<dbReference type="NCBIfam" id="TIGR00651">
    <property type="entry name" value="pta"/>
    <property type="match status" value="1"/>
</dbReference>
<evidence type="ECO:0000256" key="10">
    <source>
        <dbReference type="ARBA" id="ARBA00023315"/>
    </source>
</evidence>
<dbReference type="Pfam" id="PF13500">
    <property type="entry name" value="AAA_26"/>
    <property type="match status" value="1"/>
</dbReference>
<comment type="subunit">
    <text evidence="5">Homohexamer.</text>
</comment>
<evidence type="ECO:0000256" key="2">
    <source>
        <dbReference type="ARBA" id="ARBA00004989"/>
    </source>
</evidence>
<evidence type="ECO:0000256" key="6">
    <source>
        <dbReference type="ARBA" id="ARBA00012707"/>
    </source>
</evidence>
<evidence type="ECO:0000256" key="8">
    <source>
        <dbReference type="ARBA" id="ARBA00022490"/>
    </source>
</evidence>